<keyword evidence="6 10" id="KW-0472">Membrane</keyword>
<keyword evidence="2" id="KW-0813">Transport</keyword>
<feature type="transmembrane region" description="Helical" evidence="10">
    <location>
        <begin position="363"/>
        <end position="384"/>
    </location>
</feature>
<feature type="transmembrane region" description="Helical" evidence="10">
    <location>
        <begin position="297"/>
        <end position="320"/>
    </location>
</feature>
<evidence type="ECO:0000313" key="12">
    <source>
        <dbReference type="EMBL" id="TGL57181.1"/>
    </source>
</evidence>
<evidence type="ECO:0000256" key="10">
    <source>
        <dbReference type="SAM" id="Phobius"/>
    </source>
</evidence>
<dbReference type="FunFam" id="1.10.3080.10:FF:000018">
    <property type="entry name" value="Chloride transporter, ClC family"/>
    <property type="match status" value="1"/>
</dbReference>
<comment type="caution">
    <text evidence="12">The sequence shown here is derived from an EMBL/GenBank/DDBJ whole genome shotgun (WGS) entry which is preliminary data.</text>
</comment>
<feature type="transmembrane region" description="Helical" evidence="10">
    <location>
        <begin position="391"/>
        <end position="410"/>
    </location>
</feature>
<keyword evidence="7" id="KW-0869">Chloride channel</keyword>
<dbReference type="InterPro" id="IPR014743">
    <property type="entry name" value="Cl-channel_core"/>
</dbReference>
<feature type="transmembrane region" description="Helical" evidence="10">
    <location>
        <begin position="85"/>
        <end position="107"/>
    </location>
</feature>
<proteinExistence type="predicted"/>
<dbReference type="GO" id="GO:0005254">
    <property type="term" value="F:chloride channel activity"/>
    <property type="evidence" value="ECO:0007669"/>
    <property type="project" value="UniProtKB-KW"/>
</dbReference>
<keyword evidence="8" id="KW-0868">Chloride</keyword>
<protein>
    <submittedName>
        <fullName evidence="12">Chloride channel protein</fullName>
    </submittedName>
</protein>
<evidence type="ECO:0000256" key="6">
    <source>
        <dbReference type="ARBA" id="ARBA00023136"/>
    </source>
</evidence>
<keyword evidence="5" id="KW-0406">Ion transport</keyword>
<accession>A0A4R9JYD2</accession>
<dbReference type="SUPFAM" id="SSF54631">
    <property type="entry name" value="CBS-domain pair"/>
    <property type="match status" value="1"/>
</dbReference>
<dbReference type="Pfam" id="PF00654">
    <property type="entry name" value="Voltage_CLC"/>
    <property type="match status" value="1"/>
</dbReference>
<evidence type="ECO:0000256" key="2">
    <source>
        <dbReference type="ARBA" id="ARBA00022448"/>
    </source>
</evidence>
<dbReference type="EMBL" id="RQGD01000039">
    <property type="protein sequence ID" value="TGL57181.1"/>
    <property type="molecule type" value="Genomic_DNA"/>
</dbReference>
<dbReference type="InterPro" id="IPR046342">
    <property type="entry name" value="CBS_dom_sf"/>
</dbReference>
<dbReference type="InterPro" id="IPR000644">
    <property type="entry name" value="CBS_dom"/>
</dbReference>
<feature type="domain" description="CBS" evidence="11">
    <location>
        <begin position="550"/>
        <end position="599"/>
    </location>
</feature>
<dbReference type="GO" id="GO:0034707">
    <property type="term" value="C:chloride channel complex"/>
    <property type="evidence" value="ECO:0007669"/>
    <property type="project" value="UniProtKB-KW"/>
</dbReference>
<evidence type="ECO:0000256" key="7">
    <source>
        <dbReference type="ARBA" id="ARBA00023173"/>
    </source>
</evidence>
<dbReference type="OrthoDB" id="9812438at2"/>
<name>A0A4R9JYD2_9LEPT</name>
<keyword evidence="3 10" id="KW-0812">Transmembrane</keyword>
<feature type="transmembrane region" description="Helical" evidence="10">
    <location>
        <begin position="430"/>
        <end position="450"/>
    </location>
</feature>
<evidence type="ECO:0000256" key="1">
    <source>
        <dbReference type="ARBA" id="ARBA00004141"/>
    </source>
</evidence>
<comment type="subcellular location">
    <subcellularLocation>
        <location evidence="1">Membrane</location>
        <topology evidence="1">Multi-pass membrane protein</topology>
    </subcellularLocation>
</comment>
<feature type="transmembrane region" description="Helical" evidence="10">
    <location>
        <begin position="256"/>
        <end position="277"/>
    </location>
</feature>
<feature type="transmembrane region" description="Helical" evidence="10">
    <location>
        <begin position="27"/>
        <end position="49"/>
    </location>
</feature>
<evidence type="ECO:0000256" key="4">
    <source>
        <dbReference type="ARBA" id="ARBA00022989"/>
    </source>
</evidence>
<dbReference type="SUPFAM" id="SSF81340">
    <property type="entry name" value="Clc chloride channel"/>
    <property type="match status" value="1"/>
</dbReference>
<dbReference type="CDD" id="cd00400">
    <property type="entry name" value="Voltage_gated_ClC"/>
    <property type="match status" value="1"/>
</dbReference>
<keyword evidence="4 10" id="KW-1133">Transmembrane helix</keyword>
<keyword evidence="9" id="KW-0407">Ion channel</keyword>
<dbReference type="InterPro" id="IPR001807">
    <property type="entry name" value="ClC"/>
</dbReference>
<sequence length="611" mass="66344">MSFGWLYEVISLVKIKSLLAIQGPRSIYVYSLLIGLFSGVGAYGFNILLSYTESLTFSQLIGYDPGVPAGDSFFSFPFAPRQFSYLWLFLLPALGGLLSGLIIYFLCPEAAGGGTDSLIKSFHFNEGKIPAKLPFYKALVTIITLGSGGSGGKEGPTAQIGAGFGSTLGSLLGVGARARRTLMLAGTAGGLGAIFRAPLGGAITAVEMVYKEDIESDSLVPCILSSVSAYLTYSSLAGKGSVFAVAEYSLSDYRHIPFYIILGLVCFAIGFLFVNFYHFVKDHFAAWQIPNYLKPAIGGLVVGSLAIFFPEVLGSGFGLLQKMVNGDHLNSYHFSLNGPVFFLTIALVKIVSTSFTVGSGSSAGLLGPSFFIGGMLGAFVGSMAQILFPSMGVLIFPFMLVGMGSFFAGVARAPIAGMVMVCDMIGSYELLPPLMIVSVIAAILSNKISIYRHQVQNRFQSPSHHWDMNQDIMDRISISKHFSEFRKFAIVSNSIPLTELQTQAPGIQASDFILTDNDQKYKGIVSLRKNRILPEYEEHLSKLITCEEIVQDVPAIKAEDTLGMGLRVMLQYDVDKVAIVNEHEDCLGYLRYIDLFRAYQSEIKLYSRKSD</sequence>
<feature type="transmembrane region" description="Helical" evidence="10">
    <location>
        <begin position="182"/>
        <end position="206"/>
    </location>
</feature>
<dbReference type="PRINTS" id="PR00762">
    <property type="entry name" value="CLCHANNEL"/>
</dbReference>
<dbReference type="Gene3D" id="1.10.3080.10">
    <property type="entry name" value="Clc chloride channel"/>
    <property type="match status" value="1"/>
</dbReference>
<dbReference type="Proteomes" id="UP000297693">
    <property type="component" value="Unassembled WGS sequence"/>
</dbReference>
<evidence type="ECO:0000256" key="8">
    <source>
        <dbReference type="ARBA" id="ARBA00023214"/>
    </source>
</evidence>
<dbReference type="InterPro" id="IPR050368">
    <property type="entry name" value="ClC-type_chloride_channel"/>
</dbReference>
<evidence type="ECO:0000259" key="11">
    <source>
        <dbReference type="Pfam" id="PF00571"/>
    </source>
</evidence>
<organism evidence="12 13">
    <name type="scientific">Leptospira ognonensis</name>
    <dbReference type="NCBI Taxonomy" id="2484945"/>
    <lineage>
        <taxon>Bacteria</taxon>
        <taxon>Pseudomonadati</taxon>
        <taxon>Spirochaetota</taxon>
        <taxon>Spirochaetia</taxon>
        <taxon>Leptospirales</taxon>
        <taxon>Leptospiraceae</taxon>
        <taxon>Leptospira</taxon>
    </lineage>
</organism>
<evidence type="ECO:0000256" key="9">
    <source>
        <dbReference type="ARBA" id="ARBA00023303"/>
    </source>
</evidence>
<gene>
    <name evidence="12" type="ORF">EHQ58_15335</name>
</gene>
<keyword evidence="13" id="KW-1185">Reference proteome</keyword>
<evidence type="ECO:0000256" key="3">
    <source>
        <dbReference type="ARBA" id="ARBA00022692"/>
    </source>
</evidence>
<dbReference type="PANTHER" id="PTHR43427:SF6">
    <property type="entry name" value="CHLORIDE CHANNEL PROTEIN CLC-E"/>
    <property type="match status" value="1"/>
</dbReference>
<dbReference type="PANTHER" id="PTHR43427">
    <property type="entry name" value="CHLORIDE CHANNEL PROTEIN CLC-E"/>
    <property type="match status" value="1"/>
</dbReference>
<evidence type="ECO:0000313" key="13">
    <source>
        <dbReference type="Proteomes" id="UP000297693"/>
    </source>
</evidence>
<dbReference type="Gene3D" id="3.10.580.10">
    <property type="entry name" value="CBS-domain"/>
    <property type="match status" value="1"/>
</dbReference>
<evidence type="ECO:0000256" key="5">
    <source>
        <dbReference type="ARBA" id="ARBA00023065"/>
    </source>
</evidence>
<feature type="transmembrane region" description="Helical" evidence="10">
    <location>
        <begin position="218"/>
        <end position="236"/>
    </location>
</feature>
<feature type="transmembrane region" description="Helical" evidence="10">
    <location>
        <begin position="332"/>
        <end position="351"/>
    </location>
</feature>
<reference evidence="12" key="1">
    <citation type="journal article" date="2019" name="PLoS Negl. Trop. Dis.">
        <title>Revisiting the worldwide diversity of Leptospira species in the environment.</title>
        <authorList>
            <person name="Vincent A.T."/>
            <person name="Schiettekatte O."/>
            <person name="Bourhy P."/>
            <person name="Veyrier F.J."/>
            <person name="Picardeau M."/>
        </authorList>
    </citation>
    <scope>NUCLEOTIDE SEQUENCE [LARGE SCALE GENOMIC DNA]</scope>
    <source>
        <strain evidence="12">201702476</strain>
    </source>
</reference>
<dbReference type="Pfam" id="PF00571">
    <property type="entry name" value="CBS"/>
    <property type="match status" value="1"/>
</dbReference>
<dbReference type="AlphaFoldDB" id="A0A4R9JYD2"/>